<accession>G8EJU6</accession>
<proteinExistence type="predicted"/>
<evidence type="ECO:0000313" key="1">
    <source>
        <dbReference type="EMBL" id="AET09828.1"/>
    </source>
</evidence>
<name>G8EJU6_9CAUD</name>
<dbReference type="KEGG" id="vg:11459729"/>
<evidence type="ECO:0000313" key="2">
    <source>
        <dbReference type="Proteomes" id="UP000007318"/>
    </source>
</evidence>
<reference evidence="1 2" key="1">
    <citation type="journal article" date="2011" name="Appl. Environ. Microbiol.">
        <title>Genome sequence and characterization of the related Gordonia phages GTE5 and GRU1 and their use as potential biocontrol agents.</title>
        <authorList>
            <person name="Petrovski S."/>
            <person name="Tillett D."/>
            <person name="Seviour R.J."/>
        </authorList>
    </citation>
    <scope>NUCLEOTIDE SEQUENCE [LARGE SCALE GENOMIC DNA]</scope>
</reference>
<protein>
    <submittedName>
        <fullName evidence="1">Uncharacterized protein</fullName>
    </submittedName>
</protein>
<sequence length="104" mass="11280">MSATHVIACQVWDDGHAVRYYAIDTDTRDTVGGPYPDRETAERFAAERSADGPMIKPLPATGLYRAMDSGHRNRHGHGLLAHLESTDGGALWSVVTDCCRPAAD</sequence>
<keyword evidence="2" id="KW-1185">Reference proteome</keyword>
<dbReference type="EMBL" id="JF923796">
    <property type="protein sequence ID" value="AET09828.1"/>
    <property type="molecule type" value="Genomic_DNA"/>
</dbReference>
<dbReference type="RefSeq" id="YP_004935810.1">
    <property type="nucleotide sequence ID" value="NC_016434.1"/>
</dbReference>
<dbReference type="GeneID" id="11459729"/>
<dbReference type="OrthoDB" id="37462at10239"/>
<dbReference type="Proteomes" id="UP000007318">
    <property type="component" value="Segment"/>
</dbReference>
<organism evidence="1 2">
    <name type="scientific">Gordonia phage GTE5</name>
    <dbReference type="NCBI Taxonomy" id="319522"/>
    <lineage>
        <taxon>Viruses</taxon>
        <taxon>Duplodnaviria</taxon>
        <taxon>Heunggongvirae</taxon>
        <taxon>Uroviricota</taxon>
        <taxon>Caudoviricetes</taxon>
        <taxon>Zierdtviridae</taxon>
        <taxon>Emilbogenvirinae</taxon>
        <taxon>Gruunavirus</taxon>
        <taxon>Gruunavirus GTE5</taxon>
    </lineage>
</organism>